<proteinExistence type="predicted"/>
<gene>
    <name evidence="1" type="ORF">E6G99_02830</name>
</gene>
<evidence type="ECO:0008006" key="3">
    <source>
        <dbReference type="Google" id="ProtNLM"/>
    </source>
</evidence>
<accession>A0A537LMU6</accession>
<protein>
    <recommendedName>
        <fullName evidence="3">Glycosyl hydrolase-like 10 domain-containing protein</fullName>
    </recommendedName>
</protein>
<dbReference type="AlphaFoldDB" id="A0A537LMU6"/>
<dbReference type="Gene3D" id="3.20.20.80">
    <property type="entry name" value="Glycosidases"/>
    <property type="match status" value="1"/>
</dbReference>
<comment type="caution">
    <text evidence="1">The sequence shown here is derived from an EMBL/GenBank/DDBJ whole genome shotgun (WGS) entry which is preliminary data.</text>
</comment>
<evidence type="ECO:0000313" key="1">
    <source>
        <dbReference type="EMBL" id="TMJ09338.1"/>
    </source>
</evidence>
<dbReference type="Proteomes" id="UP000318661">
    <property type="component" value="Unassembled WGS sequence"/>
</dbReference>
<evidence type="ECO:0000313" key="2">
    <source>
        <dbReference type="Proteomes" id="UP000318661"/>
    </source>
</evidence>
<organism evidence="1 2">
    <name type="scientific">Candidatus Segetimicrobium genomatis</name>
    <dbReference type="NCBI Taxonomy" id="2569760"/>
    <lineage>
        <taxon>Bacteria</taxon>
        <taxon>Bacillati</taxon>
        <taxon>Candidatus Sysuimicrobiota</taxon>
        <taxon>Candidatus Sysuimicrobiia</taxon>
        <taxon>Candidatus Sysuimicrobiales</taxon>
        <taxon>Candidatus Segetimicrobiaceae</taxon>
        <taxon>Candidatus Segetimicrobium</taxon>
    </lineage>
</organism>
<sequence>MTERIVGAFFFADKFLQLQASDAGAGHVLERLAGFGVNTIFTESETYDEAWIRLAHSLGLRWFGSIACFSDHGNRNKAVFEHPELWPVTATGRRRAPMEWYIGITPTYEEYAHRQLDLALRLAEVHSFDGLMLDFVRWPLHWELECRPGADPQHCSFDAHTIRQFEQFAQVSVPVQAVAGRASWILTNALEQWTDFKCAVITGFVREMVRRFRSVRPDLLTGLFVVPLAPAQRELLVGQRIADLAPLVHYVLPMAYHAILHRPASWVASTVGEIACAAPGKALPVLQVDSQEGPALGSDWGSPVAAEEWERIARDTLGVPGVRGCVAFTGTALEFDNRGEALRRLLQQNHLAE</sequence>
<name>A0A537LMU6_9BACT</name>
<reference evidence="1 2" key="1">
    <citation type="journal article" date="2019" name="Nat. Microbiol.">
        <title>Mediterranean grassland soil C-N compound turnover is dependent on rainfall and depth, and is mediated by genomically divergent microorganisms.</title>
        <authorList>
            <person name="Diamond S."/>
            <person name="Andeer P.F."/>
            <person name="Li Z."/>
            <person name="Crits-Christoph A."/>
            <person name="Burstein D."/>
            <person name="Anantharaman K."/>
            <person name="Lane K.R."/>
            <person name="Thomas B.C."/>
            <person name="Pan C."/>
            <person name="Northen T.R."/>
            <person name="Banfield J.F."/>
        </authorList>
    </citation>
    <scope>NUCLEOTIDE SEQUENCE [LARGE SCALE GENOMIC DNA]</scope>
    <source>
        <strain evidence="1">NP_2</strain>
    </source>
</reference>
<dbReference type="EMBL" id="VBAJ01000058">
    <property type="protein sequence ID" value="TMJ09338.1"/>
    <property type="molecule type" value="Genomic_DNA"/>
</dbReference>